<organism evidence="1">
    <name type="scientific">Sesamum radiatum</name>
    <name type="common">Black benniseed</name>
    <dbReference type="NCBI Taxonomy" id="300843"/>
    <lineage>
        <taxon>Eukaryota</taxon>
        <taxon>Viridiplantae</taxon>
        <taxon>Streptophyta</taxon>
        <taxon>Embryophyta</taxon>
        <taxon>Tracheophyta</taxon>
        <taxon>Spermatophyta</taxon>
        <taxon>Magnoliopsida</taxon>
        <taxon>eudicotyledons</taxon>
        <taxon>Gunneridae</taxon>
        <taxon>Pentapetalae</taxon>
        <taxon>asterids</taxon>
        <taxon>lamiids</taxon>
        <taxon>Lamiales</taxon>
        <taxon>Pedaliaceae</taxon>
        <taxon>Sesamum</taxon>
    </lineage>
</organism>
<reference evidence="1" key="2">
    <citation type="journal article" date="2024" name="Plant">
        <title>Genomic evolution and insights into agronomic trait innovations of Sesamum species.</title>
        <authorList>
            <person name="Miao H."/>
            <person name="Wang L."/>
            <person name="Qu L."/>
            <person name="Liu H."/>
            <person name="Sun Y."/>
            <person name="Le M."/>
            <person name="Wang Q."/>
            <person name="Wei S."/>
            <person name="Zheng Y."/>
            <person name="Lin W."/>
            <person name="Duan Y."/>
            <person name="Cao H."/>
            <person name="Xiong S."/>
            <person name="Wang X."/>
            <person name="Wei L."/>
            <person name="Li C."/>
            <person name="Ma Q."/>
            <person name="Ju M."/>
            <person name="Zhao R."/>
            <person name="Li G."/>
            <person name="Mu C."/>
            <person name="Tian Q."/>
            <person name="Mei H."/>
            <person name="Zhang T."/>
            <person name="Gao T."/>
            <person name="Zhang H."/>
        </authorList>
    </citation>
    <scope>NUCLEOTIDE SEQUENCE</scope>
    <source>
        <strain evidence="1">G02</strain>
    </source>
</reference>
<accession>A0AAW2UPI2</accession>
<sequence>MLEGSKPEDVKEWYEFAALASVHTMSPSFPEISKLPEWISGAVYDSWQNNPHLKRGDILELKFISAAPETAGKGSHPAFHFIKLQRPDMVAFSKIKIATGKLLWYQQSVRMIFLPEELGDYGGLSDTATKERTAGECLTGEAFTTATSETYSAPAKPFVTPPSVKVFLAGIRTCRSPLTVIDHCWVGW</sequence>
<reference evidence="1" key="1">
    <citation type="submission" date="2020-06" db="EMBL/GenBank/DDBJ databases">
        <authorList>
            <person name="Li T."/>
            <person name="Hu X."/>
            <person name="Zhang T."/>
            <person name="Song X."/>
            <person name="Zhang H."/>
            <person name="Dai N."/>
            <person name="Sheng W."/>
            <person name="Hou X."/>
            <person name="Wei L."/>
        </authorList>
    </citation>
    <scope>NUCLEOTIDE SEQUENCE</scope>
    <source>
        <strain evidence="1">G02</strain>
        <tissue evidence="1">Leaf</tissue>
    </source>
</reference>
<proteinExistence type="predicted"/>
<dbReference type="EMBL" id="JACGWJ010000005">
    <property type="protein sequence ID" value="KAL0419136.1"/>
    <property type="molecule type" value="Genomic_DNA"/>
</dbReference>
<comment type="caution">
    <text evidence="1">The sequence shown here is derived from an EMBL/GenBank/DDBJ whole genome shotgun (WGS) entry which is preliminary data.</text>
</comment>
<gene>
    <name evidence="1" type="ORF">Sradi_1327100</name>
</gene>
<name>A0AAW2UPI2_SESRA</name>
<dbReference type="AlphaFoldDB" id="A0AAW2UPI2"/>
<evidence type="ECO:0000313" key="1">
    <source>
        <dbReference type="EMBL" id="KAL0419136.1"/>
    </source>
</evidence>
<protein>
    <submittedName>
        <fullName evidence="1">Uncharacterized protein</fullName>
    </submittedName>
</protein>